<dbReference type="GO" id="GO:0061809">
    <property type="term" value="F:NAD+ nucleosidase activity, cyclic ADP-ribose generating"/>
    <property type="evidence" value="ECO:0007669"/>
    <property type="project" value="UniProtKB-EC"/>
</dbReference>
<dbReference type="PANTHER" id="PTHR11017">
    <property type="entry name" value="LEUCINE-RICH REPEAT-CONTAINING PROTEIN"/>
    <property type="match status" value="1"/>
</dbReference>
<dbReference type="PROSITE" id="PS51450">
    <property type="entry name" value="LRR"/>
    <property type="match status" value="1"/>
</dbReference>
<feature type="domain" description="ALOG" evidence="17">
    <location>
        <begin position="451"/>
        <end position="548"/>
    </location>
</feature>
<feature type="domain" description="TF-B3" evidence="16">
    <location>
        <begin position="105"/>
        <end position="206"/>
    </location>
</feature>
<dbReference type="PROSITE" id="PS50104">
    <property type="entry name" value="TIR"/>
    <property type="match status" value="1"/>
</dbReference>
<evidence type="ECO:0000256" key="8">
    <source>
        <dbReference type="ARBA" id="ARBA00023027"/>
    </source>
</evidence>
<sequence length="2283" mass="259279">MEQERSLEPQLWHACAGSMVQIPTVHSKVFYFAQGHTEHAHAPPDFHAPRVPPLVLCRVVAVKFLADAETDDLNAKIRLLPLPENDLDLENDTVVDLTPPKPAYFVKTLKNNDVNKGARFSVPRRWAEKNFPPLDVTAKCPYQTLIVKDIRGKTWKFRHIRGTPRRHMLTTGWSTFVEQKKLIAGDSIVFLRYESGDLYVGVRRTKGGGDDTARRVTVEAVTEAVERAACGLAFEVVYYPQASTPAFCVKAADVRAAMRIKWCSGMRFKMIFEAEGFSRMTTGTVSAVQVVDPIRWPNSPWRLLEVVWDKPELVVQKVKRVSPWLVELVSDMPADHLPPFSHRKKIQLPHLSHGVPSAKIPLIATMNPQDAQTELITNWRAKVVESSTKVDSEKSRSKQQIVEDNELAFVVTKSLSDAKRSRSTEGSGESGSGSIITTVAGKPSTITLNMRSLSYPNDDLSSFCEFLSSRLPPLDLSGCRAEDAIDFLRMQQASGDVEALVGRLSAACEVFGIKPQDNPFHNVAVTAYLKAAKEMTQETECILVFSCNDKDVDETLFIETISKKLQEREVTPLIYNLSWRKDIDTEIFHRFSVGIMVLSHSYTCTRQSMDHLVAILEHWKAKNLVIIPIYFKVTLLDICGLEGRFEAAFLQYLNSAQPGSVQKWKAALAEIASMDGHEWTKETQDMLAEEVVRNACLKLYLKNSKNLVRILALLNHSQPSDADIVGIWGMAGIGLRQIRDDFFSKVFGEDKLSISAYDLKPSFMRDWFHNKTIFVVLDDVSNARDAEAVVGGFGWFSHGHRIILTSRRKQVLVQCKVKESYEIQKLCETESFRLCKQFLNGESVVISELISCSSGIPLALQVLGSSVSKQPINNMKEHLQRLRRNPPTQIQKAFRRSFDGIDENEKNIFLDLACFFRGESKDHVVQLLDACGFLTYLGICDLIDESLISLVDNRIEVPVPFQDIGRYIVHEEDEDPCGRSRLWDSNDIVDVLTNNSGTEAIEGIFLNASDLTCELSPTVFDKMYKLRLLKFYCSTSGNQCMLSVPQGLNTLPDELRLLHWENYPLKYLPQKFNPENLVENLEKLKKINLSHSRNLTDILMLSEALNLEYIDLEGCTSLVDISASIPRCGKLVSLNMKDCSRLRSLPSMVDLTSLKLLNVSGCLELEEIQDLAPNLKELYLAGTAIRELPLSIENLAELTTLDLENCKSLQQLPFGIKISKSIVKLKLFGCTSLGLISMGAPLLSHFRLRKRKREKFGHGVIPIFYKVKKSDVENQKGSFGAPFLNPKESFKGDELKIGAWKEALRTSSNILGFVLPEERPEAEFVEKIVKETFRMLNDLSPCEISGFPGIVSRSKELEELLKFDDASCIRTIGVLGMAGIGKTTVADSVYKRNHRQFDGYCFLEDIDSDSKRHGLHYLHEKLLCKLLDEENLDVRAHGRLEEFLRNKKLFIVLDNVTEENQIEVLIGEQEMYRKGSRIVITTRDKRLLQKNADATYVVPRLNDREAMELFCLDAFSDNLYPTEEFMELSNNFVYYAKGHPLALKLLASGLCQKEKMYWMEKWERLRVMPDKEIQKVLKRSYEELDDDQKRIFLDIACFFRSEKADFVSSILKSDRVNAAAVMKELEDKCMVTISYNRLEMHDLMHTMAKEIGYESSIKRAGKRSRLWNHKDIRFVLEQKTGTECVRGIFFNMSNVERIKLSPDVFMRMSNLKFLKFHNSHCSQWCDSDHKFQFCEGLDHFPDELVYLHWQGYPYEYLPSDFNPEELVDLNLRYSHIKQLWEDEKNTENLRWVDLSQSRDLLNLSGTAIEQVVEHIGSLRNLILLNLKNCRRLKYLPNDLYKLKSLQELILSGCSALESLPPIKEEMECLEILLMDGTSIKQTPKTICLSNLKIFSFCGSSIKGSTGLVLLPFSGNSFLSDLYLTNCYIDKLPDNFSSLHSLRCLCLSRNNIETLPESIEKLYSLLLLDLKHCRGLKSLPVLPSNLQYVDAHGCISLEKVAKPVTLPLVTERMHTTYIFTDCFKLNRAEQEAIVVHAQRKSQSLARTSLQHNHKGLVLDPLVAVCFPGGDIPSWFCHQRMGSSIETDLLPHWCNKKFIGASLSVVVTFKDHEGHHANRLSIRCKCTFKNQNGQSISFSFSLGGWNESCGSSSCHEPRRLGSDHVFISYNNCNVPIFEWSKKSNDGNRCHPSSASFEFYLTDATERKLECCKVTRCGMSLLYAPDESDRGFQGMRVTDIVERTSIEALVTIRGQSHSRIEERKNGRIRDEILDMSISSRIGDLGS</sequence>
<dbReference type="Pfam" id="PF07725">
    <property type="entry name" value="LRR_3"/>
    <property type="match status" value="1"/>
</dbReference>
<keyword evidence="12 14" id="KW-0927">Auxin signaling pathway</keyword>
<dbReference type="CDD" id="cd10017">
    <property type="entry name" value="B3_DNA"/>
    <property type="match status" value="1"/>
</dbReference>
<keyword evidence="3" id="KW-0433">Leucine-rich repeat</keyword>
<dbReference type="InterPro" id="IPR015300">
    <property type="entry name" value="DNA-bd_pseudobarrel_sf"/>
</dbReference>
<evidence type="ECO:0000259" key="15">
    <source>
        <dbReference type="PROSITE" id="PS50104"/>
    </source>
</evidence>
<dbReference type="InterPro" id="IPR058192">
    <property type="entry name" value="WHD_ROQ1-like"/>
</dbReference>
<dbReference type="PROSITE" id="PS51697">
    <property type="entry name" value="ALOG"/>
    <property type="match status" value="1"/>
</dbReference>
<dbReference type="GO" id="GO:0043531">
    <property type="term" value="F:ADP binding"/>
    <property type="evidence" value="ECO:0007669"/>
    <property type="project" value="InterPro"/>
</dbReference>
<dbReference type="Gene3D" id="3.40.50.10140">
    <property type="entry name" value="Toll/interleukin-1 receptor homology (TIR) domain"/>
    <property type="match status" value="2"/>
</dbReference>
<keyword evidence="19" id="KW-1185">Reference proteome</keyword>
<dbReference type="Gene3D" id="3.40.50.300">
    <property type="entry name" value="P-loop containing nucleotide triphosphate hydrolases"/>
    <property type="match status" value="2"/>
</dbReference>
<evidence type="ECO:0000256" key="11">
    <source>
        <dbReference type="ARBA" id="ARBA00023242"/>
    </source>
</evidence>
<dbReference type="Pfam" id="PF01582">
    <property type="entry name" value="TIR"/>
    <property type="match status" value="2"/>
</dbReference>
<keyword evidence="10 14" id="KW-0804">Transcription</keyword>
<dbReference type="PRINTS" id="PR00364">
    <property type="entry name" value="DISEASERSIST"/>
</dbReference>
<keyword evidence="11 14" id="KW-0539">Nucleus</keyword>
<keyword evidence="5" id="KW-0378">Hydrolase</keyword>
<dbReference type="GO" id="GO:0006355">
    <property type="term" value="P:regulation of DNA-templated transcription"/>
    <property type="evidence" value="ECO:0007669"/>
    <property type="project" value="InterPro"/>
</dbReference>
<keyword evidence="7 14" id="KW-0805">Transcription regulation</keyword>
<dbReference type="GO" id="GO:0006952">
    <property type="term" value="P:defense response"/>
    <property type="evidence" value="ECO:0007669"/>
    <property type="project" value="UniProtKB-KW"/>
</dbReference>
<dbReference type="Pfam" id="PF06507">
    <property type="entry name" value="ARF_AD"/>
    <property type="match status" value="1"/>
</dbReference>
<dbReference type="SUPFAM" id="SSF101936">
    <property type="entry name" value="DNA-binding pseudobarrel domain"/>
    <property type="match status" value="1"/>
</dbReference>
<dbReference type="InterPro" id="IPR044974">
    <property type="entry name" value="Disease_R_plants"/>
</dbReference>
<dbReference type="Gene3D" id="2.40.330.10">
    <property type="entry name" value="DNA-binding pseudobarrel domain"/>
    <property type="match status" value="1"/>
</dbReference>
<feature type="domain" description="TIR" evidence="15">
    <location>
        <begin position="537"/>
        <end position="699"/>
    </location>
</feature>
<dbReference type="InterPro" id="IPR001611">
    <property type="entry name" value="Leu-rich_rpt"/>
</dbReference>
<keyword evidence="6" id="KW-0611">Plant defense</keyword>
<evidence type="ECO:0000256" key="4">
    <source>
        <dbReference type="ARBA" id="ARBA00022737"/>
    </source>
</evidence>
<evidence type="ECO:0000259" key="17">
    <source>
        <dbReference type="PROSITE" id="PS51697"/>
    </source>
</evidence>
<keyword evidence="4" id="KW-0677">Repeat</keyword>
<evidence type="ECO:0000259" key="16">
    <source>
        <dbReference type="PROSITE" id="PS50863"/>
    </source>
</evidence>
<dbReference type="InterPro" id="IPR011713">
    <property type="entry name" value="Leu-rich_rpt_3"/>
</dbReference>
<dbReference type="InterPro" id="IPR036390">
    <property type="entry name" value="WH_DNA-bd_sf"/>
</dbReference>
<dbReference type="SUPFAM" id="SSF46785">
    <property type="entry name" value="Winged helix' DNA-binding domain"/>
    <property type="match status" value="1"/>
</dbReference>
<dbReference type="InterPro" id="IPR006936">
    <property type="entry name" value="ALOG_dom"/>
</dbReference>
<dbReference type="Proteomes" id="UP000682877">
    <property type="component" value="Chromosome 7"/>
</dbReference>
<name>A0A8S2ATK7_ARAAE</name>
<dbReference type="PROSITE" id="PS50863">
    <property type="entry name" value="B3"/>
    <property type="match status" value="1"/>
</dbReference>
<dbReference type="PANTHER" id="PTHR11017:SF552">
    <property type="entry name" value="DISEASE RESISTANCE PROTEIN RPP2B"/>
    <property type="match status" value="1"/>
</dbReference>
<comment type="similarity">
    <text evidence="2 14">Belongs to the ARF family.</text>
</comment>
<dbReference type="SUPFAM" id="SSF52200">
    <property type="entry name" value="Toll/Interleukin receptor TIR domain"/>
    <property type="match status" value="2"/>
</dbReference>
<dbReference type="Pfam" id="PF00931">
    <property type="entry name" value="NB-ARC"/>
    <property type="match status" value="2"/>
</dbReference>
<dbReference type="InterPro" id="IPR003340">
    <property type="entry name" value="B3_DNA-bd"/>
</dbReference>
<gene>
    <name evidence="18" type="ORF">AARE701A_LOCUS18978</name>
</gene>
<dbReference type="Pfam" id="PF20160">
    <property type="entry name" value="C-JID"/>
    <property type="match status" value="1"/>
</dbReference>
<keyword evidence="9 14" id="KW-0238">DNA-binding</keyword>
<evidence type="ECO:0000256" key="10">
    <source>
        <dbReference type="ARBA" id="ARBA00023163"/>
    </source>
</evidence>
<proteinExistence type="inferred from homology"/>
<dbReference type="GO" id="GO:0003677">
    <property type="term" value="F:DNA binding"/>
    <property type="evidence" value="ECO:0007669"/>
    <property type="project" value="UniProtKB-KW"/>
</dbReference>
<evidence type="ECO:0000256" key="5">
    <source>
        <dbReference type="ARBA" id="ARBA00022801"/>
    </source>
</evidence>
<dbReference type="Gene3D" id="3.80.10.10">
    <property type="entry name" value="Ribonuclease Inhibitor"/>
    <property type="match status" value="4"/>
</dbReference>
<dbReference type="InterPro" id="IPR002182">
    <property type="entry name" value="NB-ARC"/>
</dbReference>
<dbReference type="InterPro" id="IPR042197">
    <property type="entry name" value="Apaf_helical"/>
</dbReference>
<dbReference type="EMBL" id="LR999457">
    <property type="protein sequence ID" value="CAE6187364.1"/>
    <property type="molecule type" value="Genomic_DNA"/>
</dbReference>
<evidence type="ECO:0000313" key="19">
    <source>
        <dbReference type="Proteomes" id="UP000682877"/>
    </source>
</evidence>
<dbReference type="InterPro" id="IPR045344">
    <property type="entry name" value="C-JID"/>
</dbReference>
<reference evidence="18" key="1">
    <citation type="submission" date="2021-01" db="EMBL/GenBank/DDBJ databases">
        <authorList>
            <person name="Bezrukov I."/>
        </authorList>
    </citation>
    <scope>NUCLEOTIDE SEQUENCE</scope>
</reference>
<evidence type="ECO:0000256" key="1">
    <source>
        <dbReference type="ARBA" id="ARBA00004123"/>
    </source>
</evidence>
<accession>A0A8S2ATK7</accession>
<comment type="catalytic activity">
    <reaction evidence="13">
        <text>NAD(+) + H2O = ADP-D-ribose + nicotinamide + H(+)</text>
        <dbReference type="Rhea" id="RHEA:16301"/>
        <dbReference type="ChEBI" id="CHEBI:15377"/>
        <dbReference type="ChEBI" id="CHEBI:15378"/>
        <dbReference type="ChEBI" id="CHEBI:17154"/>
        <dbReference type="ChEBI" id="CHEBI:57540"/>
        <dbReference type="ChEBI" id="CHEBI:57967"/>
        <dbReference type="EC" id="3.2.2.6"/>
    </reaction>
    <physiologicalReaction direction="left-to-right" evidence="13">
        <dbReference type="Rhea" id="RHEA:16302"/>
    </physiologicalReaction>
</comment>
<dbReference type="InterPro" id="IPR032675">
    <property type="entry name" value="LRR_dom_sf"/>
</dbReference>
<dbReference type="InterPro" id="IPR035897">
    <property type="entry name" value="Toll_tir_struct_dom_sf"/>
</dbReference>
<dbReference type="SUPFAM" id="SSF52540">
    <property type="entry name" value="P-loop containing nucleoside triphosphate hydrolases"/>
    <property type="match status" value="2"/>
</dbReference>
<dbReference type="Gene3D" id="1.10.8.430">
    <property type="entry name" value="Helical domain of apoptotic protease-activating factors"/>
    <property type="match status" value="1"/>
</dbReference>
<evidence type="ECO:0000256" key="13">
    <source>
        <dbReference type="ARBA" id="ARBA00047304"/>
    </source>
</evidence>
<evidence type="ECO:0000256" key="9">
    <source>
        <dbReference type="ARBA" id="ARBA00023125"/>
    </source>
</evidence>
<comment type="subcellular location">
    <subcellularLocation>
        <location evidence="1 14">Nucleus</location>
    </subcellularLocation>
</comment>
<evidence type="ECO:0000313" key="18">
    <source>
        <dbReference type="EMBL" id="CAE6187364.1"/>
    </source>
</evidence>
<comment type="subunit">
    <text evidence="14">Homodimers and heterodimers.</text>
</comment>
<evidence type="ECO:0000256" key="7">
    <source>
        <dbReference type="ARBA" id="ARBA00023015"/>
    </source>
</evidence>
<dbReference type="SUPFAM" id="SSF52058">
    <property type="entry name" value="L domain-like"/>
    <property type="match status" value="2"/>
</dbReference>
<evidence type="ECO:0000256" key="3">
    <source>
        <dbReference type="ARBA" id="ARBA00022614"/>
    </source>
</evidence>
<dbReference type="InterPro" id="IPR027417">
    <property type="entry name" value="P-loop_NTPase"/>
</dbReference>
<dbReference type="InterPro" id="IPR010525">
    <property type="entry name" value="ARF_dom"/>
</dbReference>
<dbReference type="GO" id="GO:0009734">
    <property type="term" value="P:auxin-activated signaling pathway"/>
    <property type="evidence" value="ECO:0007669"/>
    <property type="project" value="UniProtKB-KW"/>
</dbReference>
<evidence type="ECO:0000256" key="14">
    <source>
        <dbReference type="RuleBase" id="RU004561"/>
    </source>
</evidence>
<evidence type="ECO:0000256" key="12">
    <source>
        <dbReference type="ARBA" id="ARBA00023294"/>
    </source>
</evidence>
<dbReference type="Pfam" id="PF23282">
    <property type="entry name" value="WHD_ROQ1"/>
    <property type="match status" value="2"/>
</dbReference>
<organism evidence="18 19">
    <name type="scientific">Arabidopsis arenosa</name>
    <name type="common">Sand rock-cress</name>
    <name type="synonym">Cardaminopsis arenosa</name>
    <dbReference type="NCBI Taxonomy" id="38785"/>
    <lineage>
        <taxon>Eukaryota</taxon>
        <taxon>Viridiplantae</taxon>
        <taxon>Streptophyta</taxon>
        <taxon>Embryophyta</taxon>
        <taxon>Tracheophyta</taxon>
        <taxon>Spermatophyta</taxon>
        <taxon>Magnoliopsida</taxon>
        <taxon>eudicotyledons</taxon>
        <taxon>Gunneridae</taxon>
        <taxon>Pentapetalae</taxon>
        <taxon>rosids</taxon>
        <taxon>malvids</taxon>
        <taxon>Brassicales</taxon>
        <taxon>Brassicaceae</taxon>
        <taxon>Camelineae</taxon>
        <taxon>Arabidopsis</taxon>
    </lineage>
</organism>
<keyword evidence="8" id="KW-0520">NAD</keyword>
<protein>
    <recommendedName>
        <fullName evidence="14">Auxin response factor</fullName>
    </recommendedName>
</protein>
<dbReference type="Gene3D" id="2.30.30.1040">
    <property type="match status" value="1"/>
</dbReference>
<evidence type="ECO:0000256" key="2">
    <source>
        <dbReference type="ARBA" id="ARBA00007853"/>
    </source>
</evidence>
<evidence type="ECO:0000256" key="6">
    <source>
        <dbReference type="ARBA" id="ARBA00022821"/>
    </source>
</evidence>
<dbReference type="Pfam" id="PF02362">
    <property type="entry name" value="B3"/>
    <property type="match status" value="1"/>
</dbReference>
<dbReference type="InterPro" id="IPR000157">
    <property type="entry name" value="TIR_dom"/>
</dbReference>
<dbReference type="InterPro" id="IPR006553">
    <property type="entry name" value="Leu-rich_rpt_Cys-con_subtyp"/>
</dbReference>
<dbReference type="GO" id="GO:0005634">
    <property type="term" value="C:nucleus"/>
    <property type="evidence" value="ECO:0007669"/>
    <property type="project" value="UniProtKB-SubCell"/>
</dbReference>
<dbReference type="SMART" id="SM00367">
    <property type="entry name" value="LRR_CC"/>
    <property type="match status" value="3"/>
</dbReference>
<dbReference type="SMART" id="SM01019">
    <property type="entry name" value="B3"/>
    <property type="match status" value="1"/>
</dbReference>
<comment type="function">
    <text evidence="14">Auxin response factors (ARFs) are transcriptional factors that bind specifically to the DNA sequence 5'-TGTCTC-3' found in the auxin-responsive promoter elements (AuxREs).</text>
</comment>